<protein>
    <submittedName>
        <fullName evidence="5">ABC transporter ATP-binding protein</fullName>
    </submittedName>
</protein>
<dbReference type="PROSITE" id="PS00211">
    <property type="entry name" value="ABC_TRANSPORTER_1"/>
    <property type="match status" value="1"/>
</dbReference>
<dbReference type="EMBL" id="BQFK01000005">
    <property type="protein sequence ID" value="GJJ43922.1"/>
    <property type="molecule type" value="Genomic_DNA"/>
</dbReference>
<accession>A0ABD0BJ13</accession>
<feature type="domain" description="ABC transporter" evidence="4">
    <location>
        <begin position="4"/>
        <end position="262"/>
    </location>
</feature>
<dbReference type="InterPro" id="IPR017871">
    <property type="entry name" value="ABC_transporter-like_CS"/>
</dbReference>
<dbReference type="GO" id="GO:0005524">
    <property type="term" value="F:ATP binding"/>
    <property type="evidence" value="ECO:0007669"/>
    <property type="project" value="UniProtKB-KW"/>
</dbReference>
<dbReference type="PROSITE" id="PS50893">
    <property type="entry name" value="ABC_TRANSPORTER_2"/>
    <property type="match status" value="2"/>
</dbReference>
<evidence type="ECO:0000256" key="3">
    <source>
        <dbReference type="ARBA" id="ARBA00022840"/>
    </source>
</evidence>
<keyword evidence="2" id="KW-0547">Nucleotide-binding</keyword>
<evidence type="ECO:0000313" key="6">
    <source>
        <dbReference type="Proteomes" id="UP001205910"/>
    </source>
</evidence>
<dbReference type="SMART" id="SM00382">
    <property type="entry name" value="AAA"/>
    <property type="match status" value="2"/>
</dbReference>
<dbReference type="FunFam" id="3.40.50.300:FF:000011">
    <property type="entry name" value="Putative ABC transporter ATP-binding component"/>
    <property type="match status" value="1"/>
</dbReference>
<feature type="domain" description="ABC transporter" evidence="4">
    <location>
        <begin position="348"/>
        <end position="547"/>
    </location>
</feature>
<dbReference type="SUPFAM" id="SSF52540">
    <property type="entry name" value="P-loop containing nucleoside triphosphate hydrolases"/>
    <property type="match status" value="2"/>
</dbReference>
<dbReference type="Proteomes" id="UP001205910">
    <property type="component" value="Unassembled WGS sequence"/>
</dbReference>
<evidence type="ECO:0000256" key="2">
    <source>
        <dbReference type="ARBA" id="ARBA00022741"/>
    </source>
</evidence>
<dbReference type="PANTHER" id="PTHR19211">
    <property type="entry name" value="ATP-BINDING TRANSPORT PROTEIN-RELATED"/>
    <property type="match status" value="1"/>
</dbReference>
<dbReference type="CDD" id="cd03221">
    <property type="entry name" value="ABCF_EF-3"/>
    <property type="match status" value="1"/>
</dbReference>
<dbReference type="InterPro" id="IPR003593">
    <property type="entry name" value="AAA+_ATPase"/>
</dbReference>
<dbReference type="Gene3D" id="3.40.50.300">
    <property type="entry name" value="P-loop containing nucleotide triphosphate hydrolases"/>
    <property type="match status" value="3"/>
</dbReference>
<name>A0ABD0BJ13_CORUL</name>
<evidence type="ECO:0000313" key="5">
    <source>
        <dbReference type="EMBL" id="GJJ43922.1"/>
    </source>
</evidence>
<dbReference type="Pfam" id="PF00005">
    <property type="entry name" value="ABC_tran"/>
    <property type="match status" value="2"/>
</dbReference>
<sequence length="549" mass="60221">MTSVELTDVTFAYTSRPLLNHISLHVGAGERACLVGPNGCGKTTLLQLITGEITPDNGKIVMHPANDASRSHAFNFKVTRRHTTVEDFFNHSLSDLYALLSRFDEVTAGLACSPNDPMLASEYDFLLTQMSSTDVWSIDARIDETLAGLGLPQLAGAGRSRHLHSLSPGQRVRLELTALLVSRPDVLVLDEPTNHLDKDGSNFLVRMLMDWSGPVILASHDRAFINKVATVIYDLDIASWQALATASGLDTIPGAYRCQGNYSDYLVAKTHAREAHKQLHSSQQVEKRSIQAHRASSQSIAQGGSHMKTATGMARKFYSDRATSTAARRIRNDDRRLDDLKNREVRKLRTYDLRLDFADAPTQTGVAVSARNATLLRRLQEVTFDLMHGEHLLITGPNGAGKSTLVNWIATGAPPTMAHGDASGTITRDDRLVLIPQRLPQQGDPGFTETVWDEGIGQMGTGIIHPSMWNIPVSALSAGNQRRAQIAVAIAKQPAILLIDEPTNYLDLNTIEAFEDAISEWSGTLIIVSHDQWLIDKWRGKRLCLGSSA</sequence>
<evidence type="ECO:0000256" key="1">
    <source>
        <dbReference type="ARBA" id="ARBA00022737"/>
    </source>
</evidence>
<dbReference type="InterPro" id="IPR003439">
    <property type="entry name" value="ABC_transporter-like_ATP-bd"/>
</dbReference>
<dbReference type="GO" id="GO:0016887">
    <property type="term" value="F:ATP hydrolysis activity"/>
    <property type="evidence" value="ECO:0007669"/>
    <property type="project" value="UniProtKB-ARBA"/>
</dbReference>
<dbReference type="InterPro" id="IPR027417">
    <property type="entry name" value="P-loop_NTPase"/>
</dbReference>
<organism evidence="5 6">
    <name type="scientific">Corynebacterium ulcerans</name>
    <dbReference type="NCBI Taxonomy" id="65058"/>
    <lineage>
        <taxon>Bacteria</taxon>
        <taxon>Bacillati</taxon>
        <taxon>Actinomycetota</taxon>
        <taxon>Actinomycetes</taxon>
        <taxon>Mycobacteriales</taxon>
        <taxon>Corynebacteriaceae</taxon>
        <taxon>Corynebacterium</taxon>
    </lineage>
</organism>
<keyword evidence="1" id="KW-0677">Repeat</keyword>
<dbReference type="RefSeq" id="WP_014836381.1">
    <property type="nucleotide sequence ID" value="NZ_AP019662.1"/>
</dbReference>
<comment type="caution">
    <text evidence="5">The sequence shown here is derived from an EMBL/GenBank/DDBJ whole genome shotgun (WGS) entry which is preliminary data.</text>
</comment>
<proteinExistence type="predicted"/>
<evidence type="ECO:0000259" key="4">
    <source>
        <dbReference type="PROSITE" id="PS50893"/>
    </source>
</evidence>
<dbReference type="PANTHER" id="PTHR19211:SF14">
    <property type="entry name" value="ATP-BINDING CASSETTE SUB-FAMILY F MEMBER 1"/>
    <property type="match status" value="1"/>
</dbReference>
<dbReference type="AlphaFoldDB" id="A0ABD0BJ13"/>
<dbReference type="InterPro" id="IPR050611">
    <property type="entry name" value="ABCF"/>
</dbReference>
<gene>
    <name evidence="5" type="ORF">CULCOIPH005_21110</name>
</gene>
<keyword evidence="3 5" id="KW-0067">ATP-binding</keyword>
<reference evidence="5 6" key="1">
    <citation type="submission" date="2021-11" db="EMBL/GenBank/DDBJ databases">
        <title>Whole genome sequences of diphtheriae toxin producing Corynebacterium ulcerans isolates from cats in Osaka, Japan.</title>
        <authorList>
            <person name="Umeda K."/>
            <person name="Hirai Y."/>
        </authorList>
    </citation>
    <scope>NUCLEOTIDE SEQUENCE [LARGE SCALE GENOMIC DNA]</scope>
    <source>
        <strain evidence="5 6">12109B-1</strain>
    </source>
</reference>